<dbReference type="PANTHER" id="PTHR40980">
    <property type="entry name" value="PLUG DOMAIN-CONTAINING PROTEIN"/>
    <property type="match status" value="1"/>
</dbReference>
<feature type="domain" description="TonB-dependent receptor plug" evidence="7">
    <location>
        <begin position="71"/>
        <end position="181"/>
    </location>
</feature>
<keyword evidence="9" id="KW-1185">Reference proteome</keyword>
<evidence type="ECO:0000256" key="4">
    <source>
        <dbReference type="RuleBase" id="RU003357"/>
    </source>
</evidence>
<dbReference type="Proteomes" id="UP001521137">
    <property type="component" value="Unassembled WGS sequence"/>
</dbReference>
<evidence type="ECO:0000313" key="8">
    <source>
        <dbReference type="EMBL" id="MCF2946960.1"/>
    </source>
</evidence>
<name>A0ABS9D2K6_9ALTE</name>
<evidence type="ECO:0000256" key="5">
    <source>
        <dbReference type="SAM" id="SignalP"/>
    </source>
</evidence>
<accession>A0ABS9D2K6</accession>
<proteinExistence type="inferred from homology"/>
<evidence type="ECO:0000256" key="3">
    <source>
        <dbReference type="ARBA" id="ARBA00023237"/>
    </source>
</evidence>
<feature type="domain" description="TonB-dependent receptor-like beta-barrel" evidence="6">
    <location>
        <begin position="500"/>
        <end position="1020"/>
    </location>
</feature>
<protein>
    <submittedName>
        <fullName evidence="8">TonB-dependent receptor</fullName>
    </submittedName>
</protein>
<organism evidence="8 9">
    <name type="scientific">Paraglaciecola algarum</name>
    <dbReference type="NCBI Taxonomy" id="3050085"/>
    <lineage>
        <taxon>Bacteria</taxon>
        <taxon>Pseudomonadati</taxon>
        <taxon>Pseudomonadota</taxon>
        <taxon>Gammaproteobacteria</taxon>
        <taxon>Alteromonadales</taxon>
        <taxon>Alteromonadaceae</taxon>
        <taxon>Paraglaciecola</taxon>
    </lineage>
</organism>
<dbReference type="Gene3D" id="2.170.130.10">
    <property type="entry name" value="TonB-dependent receptor, plug domain"/>
    <property type="match status" value="1"/>
</dbReference>
<keyword evidence="8" id="KW-0675">Receptor</keyword>
<gene>
    <name evidence="8" type="ORF">L0668_02500</name>
</gene>
<dbReference type="NCBIfam" id="TIGR01782">
    <property type="entry name" value="TonB-Xanth-Caul"/>
    <property type="match status" value="1"/>
</dbReference>
<dbReference type="EMBL" id="JAKGAS010000001">
    <property type="protein sequence ID" value="MCF2946960.1"/>
    <property type="molecule type" value="Genomic_DNA"/>
</dbReference>
<dbReference type="InterPro" id="IPR010104">
    <property type="entry name" value="TonB_rcpt_bac"/>
</dbReference>
<evidence type="ECO:0000259" key="7">
    <source>
        <dbReference type="Pfam" id="PF07715"/>
    </source>
</evidence>
<dbReference type="InterPro" id="IPR012910">
    <property type="entry name" value="Plug_dom"/>
</dbReference>
<keyword evidence="5" id="KW-0732">Signal</keyword>
<dbReference type="InterPro" id="IPR000531">
    <property type="entry name" value="Beta-barrel_TonB"/>
</dbReference>
<sequence>MQNQKPNVNHNKIIKGAVISSAASLLFAVSAPSVIAQEVNSAIEKRRQAESVEVIEVSGVRSSLENALNVKREAASIVDAISATDIDALPALDLGEALQALPGVQLNSESEGRQSTISLRGLSSGFVKTTAFGQSFATPTPAGGNRVGAPNPFSSFESGIFDGVTVVKSPTADLQEGGLAGIVDKKLQQALSKKDGTATISIGDRYESLAESHNPNIKFSGVKHLIEDKLAVAFKFSHSGQEFRRDTFDIIDYVYADDVADVMPNHLGRNTNDGVRATNVAEYRETWGVPADAELRVPQKAKNVTQYSNGDRSSFSGNIEYRATDDLKLGAHILMSERNLDDGTKEVTNFETGLHRTNAGNDFHQGVVTLDMDVAPFAYTALTADGSGGEAYIAPAISFQNGKLQNENRKTTFHEKTTGIILYADYIADDWVYDARVAYSEAENEFTNIGVGYNHQGNRNASQTPSGFNGYINTGRGDIDDIRVSGGLEVPYVYDNIWPDTPRPVTDNGLSVLADANQGRRLSTYVNGRTRDLLSDMGSAEFNAQRYTEFGFGDGLRFDSIKMGGRYQTESIESIDKVHGLGGVNLNNLSASLLSNNPLSAQQAPFFNGNIPGTFDENSGWVTVDNDATIAALQNGIITDRNEVPLGSLDELHFSTTMNRAGFWDRARKPNGQGWFFDYNYDVQQEITAFYVTTDFSGELPLDITYTGNFGVRQVKTENTFDGFQTQTDESGTTTYSPVNFVDSYNNTLPMANIAFELTEDVVLRAAYYEGIVRPNVNSQRPTPSYQAGNNSVSLKKPNATLKPYEADMYDVSLEWYNREGSAISIGFFKKEISNLFGQDDIYCPTDGSDAMVNDFIGQIELVGDTCQQVELFTPEFLGEEGEIQQEARNRTVNIDNPVNSDEVLEVEGFELAIQQKLDFLPYPWNGFGGVFNYTKIDQKGDEGLLSRVSPESFNVITYWENDGVSLRFAYNWRDDQKTAGANSFLGTGTRTIKAKGRLDFSGSYAVSKNLKLYVQAINLTDEITTSHYGYTDDAIHQLSYTGRIYKVSASYKF</sequence>
<dbReference type="InterPro" id="IPR037066">
    <property type="entry name" value="Plug_dom_sf"/>
</dbReference>
<keyword evidence="2 4" id="KW-0472">Membrane</keyword>
<evidence type="ECO:0000259" key="6">
    <source>
        <dbReference type="Pfam" id="PF00593"/>
    </source>
</evidence>
<dbReference type="RefSeq" id="WP_235310477.1">
    <property type="nucleotide sequence ID" value="NZ_JAKGAS010000001.1"/>
</dbReference>
<dbReference type="Gene3D" id="2.40.170.20">
    <property type="entry name" value="TonB-dependent receptor, beta-barrel domain"/>
    <property type="match status" value="1"/>
</dbReference>
<dbReference type="Pfam" id="PF00593">
    <property type="entry name" value="TonB_dep_Rec_b-barrel"/>
    <property type="match status" value="1"/>
</dbReference>
<feature type="signal peptide" evidence="5">
    <location>
        <begin position="1"/>
        <end position="36"/>
    </location>
</feature>
<comment type="caution">
    <text evidence="8">The sequence shown here is derived from an EMBL/GenBank/DDBJ whole genome shotgun (WGS) entry which is preliminary data.</text>
</comment>
<dbReference type="PANTHER" id="PTHR40980:SF3">
    <property type="entry name" value="TONB-DEPENDENT RECEPTOR-LIKE BETA-BARREL DOMAIN-CONTAINING PROTEIN"/>
    <property type="match status" value="1"/>
</dbReference>
<feature type="chain" id="PRO_5047292496" evidence="5">
    <location>
        <begin position="37"/>
        <end position="1054"/>
    </location>
</feature>
<evidence type="ECO:0000313" key="9">
    <source>
        <dbReference type="Proteomes" id="UP001521137"/>
    </source>
</evidence>
<evidence type="ECO:0000256" key="1">
    <source>
        <dbReference type="ARBA" id="ARBA00004442"/>
    </source>
</evidence>
<dbReference type="SUPFAM" id="SSF56935">
    <property type="entry name" value="Porins"/>
    <property type="match status" value="1"/>
</dbReference>
<comment type="subcellular location">
    <subcellularLocation>
        <location evidence="1 4">Cell outer membrane</location>
    </subcellularLocation>
</comment>
<dbReference type="Pfam" id="PF07715">
    <property type="entry name" value="Plug"/>
    <property type="match status" value="1"/>
</dbReference>
<keyword evidence="4" id="KW-0798">TonB box</keyword>
<reference evidence="8 9" key="1">
    <citation type="submission" date="2022-01" db="EMBL/GenBank/DDBJ databases">
        <title>Paraglaciecola sp. G1-23.</title>
        <authorList>
            <person name="Jin M.S."/>
            <person name="Han D.M."/>
            <person name="Kim H.M."/>
            <person name="Jeon C.O."/>
        </authorList>
    </citation>
    <scope>NUCLEOTIDE SEQUENCE [LARGE SCALE GENOMIC DNA]</scope>
    <source>
        <strain evidence="8 9">G1-23</strain>
    </source>
</reference>
<dbReference type="InterPro" id="IPR036942">
    <property type="entry name" value="Beta-barrel_TonB_sf"/>
</dbReference>
<keyword evidence="3" id="KW-0998">Cell outer membrane</keyword>
<comment type="similarity">
    <text evidence="4">Belongs to the TonB-dependent receptor family.</text>
</comment>
<evidence type="ECO:0000256" key="2">
    <source>
        <dbReference type="ARBA" id="ARBA00023136"/>
    </source>
</evidence>